<keyword evidence="1" id="KW-0732">Signal</keyword>
<dbReference type="Gene3D" id="2.160.20.20">
    <property type="match status" value="3"/>
</dbReference>
<comment type="caution">
    <text evidence="3">The sequence shown here is derived from an EMBL/GenBank/DDBJ whole genome shotgun (WGS) entry which is preliminary data.</text>
</comment>
<reference evidence="3 4" key="1">
    <citation type="submission" date="2017-08" db="EMBL/GenBank/DDBJ databases">
        <title>Infants hospitalized years apart are colonized by the same room-sourced microbial strains.</title>
        <authorList>
            <person name="Brooks B."/>
            <person name="Olm M.R."/>
            <person name="Firek B.A."/>
            <person name="Baker R."/>
            <person name="Thomas B.C."/>
            <person name="Morowitz M.J."/>
            <person name="Banfield J.F."/>
        </authorList>
    </citation>
    <scope>NUCLEOTIDE SEQUENCE [LARGE SCALE GENOMIC DNA]</scope>
    <source>
        <strain evidence="3">S2_005_001_R2_27</strain>
    </source>
</reference>
<dbReference type="Gene3D" id="2.40.128.130">
    <property type="entry name" value="Autotransporter beta-domain"/>
    <property type="match status" value="1"/>
</dbReference>
<evidence type="ECO:0000256" key="1">
    <source>
        <dbReference type="ARBA" id="ARBA00022729"/>
    </source>
</evidence>
<dbReference type="InterPro" id="IPR012332">
    <property type="entry name" value="Autotransporter_pectin_lyase_C"/>
</dbReference>
<protein>
    <recommendedName>
        <fullName evidence="2">Autotransporter domain-containing protein</fullName>
    </recommendedName>
</protein>
<sequence length="870" mass="86712">NAALVFNLSADTSFAGAISGTGTLAQMGTGTLILTGANTYEGGTIISAGTLQIGDGGTAGSILGNVTNNAALVFNLSADTSFAGAISGTGTLAQMGTGTLILTGANTYEGGTTISAGTLQIGDGGTAGSILGNVTNNAALVFDLSADTTFAGAISGTGTLAQMGTGTLTLTGVNTYEGGTTIGSGTLRVLTAQALGTGGLTIERGATLRASDSFTFGGGVVLSTAVTSPSAAAIEVDASKTLTLSGVISGGGGLEKTGTGTLILTGNNSFTGTTTITSGTLQIGNGGTTGMISGDIVNNANLVFNRSDTYTITGAISGDGTLTLSGGGTAVFASSYTGMVELTNTKTVLALNSTTEANFVVDAGGVLGGTGTISGLTVNSGGVVAPGYSPGTLTVNGPVTFNTGAIYSVDVTPQGAHDLIVASGNVTLSSGASVNMVATAGTYDRQSTLTILTTSGTVAGTFGSVSSNFAFLRPTLTYDLHNVYLSLVYTGAEFAAYANTPNQAQVAAAAQTLGEGNEVFESLLMLSDDAVAPALNQLTGEIYPSVNTVIQQESIFLRDAVGARLRQADAGAGTGALTYAAKAAGPATAVLGPEFAPTLWAQGYGAWGDAFGNGNAATISSSIGGFLGGVDAAIADNVRAGLVAGYSRSTFDVDGRNSSGSMDNVDLGVYLGAQFGALGLRGGASYSWHDIDVERSVAFPGFAAQESASYMVGTTQIFGEAGYRMAFAGYELEPFAGLAYVRVSGGSASESWLGAAGLAVDVAGQDTFYSTLGARLATSFEVGGRTLTPSATLGWQHAFGDTASTANMRFLTGTTPFEIQGVPIAEDTLIVGAGLAYGLSDALTLRVNYDGQIAREASQHTFTAQFSLRF</sequence>
<feature type="domain" description="Autotransporter" evidence="2">
    <location>
        <begin position="592"/>
        <end position="870"/>
    </location>
</feature>
<dbReference type="InterPro" id="IPR011050">
    <property type="entry name" value="Pectin_lyase_fold/virulence"/>
</dbReference>
<evidence type="ECO:0000313" key="3">
    <source>
        <dbReference type="EMBL" id="PZQ82300.1"/>
    </source>
</evidence>
<dbReference type="SMART" id="SM00869">
    <property type="entry name" value="Autotransporter"/>
    <property type="match status" value="1"/>
</dbReference>
<dbReference type="AlphaFoldDB" id="A0A2W5T724"/>
<dbReference type="InterPro" id="IPR005546">
    <property type="entry name" value="Autotransporte_beta"/>
</dbReference>
<dbReference type="NCBIfam" id="TIGR02601">
    <property type="entry name" value="autotrns_rpt"/>
    <property type="match status" value="4"/>
</dbReference>
<dbReference type="Pfam" id="PF12951">
    <property type="entry name" value="PATR"/>
    <property type="match status" value="4"/>
</dbReference>
<dbReference type="PROSITE" id="PS51208">
    <property type="entry name" value="AUTOTRANSPORTER"/>
    <property type="match status" value="1"/>
</dbReference>
<evidence type="ECO:0000313" key="4">
    <source>
        <dbReference type="Proteomes" id="UP000248887"/>
    </source>
</evidence>
<gene>
    <name evidence="3" type="ORF">DI549_11635</name>
</gene>
<dbReference type="Pfam" id="PF03797">
    <property type="entry name" value="Autotransporter"/>
    <property type="match status" value="1"/>
</dbReference>
<dbReference type="EMBL" id="QFQD01000033">
    <property type="protein sequence ID" value="PZQ82300.1"/>
    <property type="molecule type" value="Genomic_DNA"/>
</dbReference>
<dbReference type="InterPro" id="IPR051551">
    <property type="entry name" value="Autotransporter_adhesion"/>
</dbReference>
<dbReference type="InterPro" id="IPR013425">
    <property type="entry name" value="Autotrns_rpt"/>
</dbReference>
<dbReference type="Proteomes" id="UP000248887">
    <property type="component" value="Unassembled WGS sequence"/>
</dbReference>
<dbReference type="PANTHER" id="PTHR35037:SF3">
    <property type="entry name" value="C-TERMINAL REGION OF AIDA-LIKE PROTEIN"/>
    <property type="match status" value="1"/>
</dbReference>
<evidence type="ECO:0000259" key="2">
    <source>
        <dbReference type="PROSITE" id="PS51208"/>
    </source>
</evidence>
<feature type="non-terminal residue" evidence="3">
    <location>
        <position position="1"/>
    </location>
</feature>
<accession>A0A2W5T724</accession>
<organism evidence="3 4">
    <name type="scientific">Ancylobacter novellus</name>
    <name type="common">Thiobacillus novellus</name>
    <dbReference type="NCBI Taxonomy" id="921"/>
    <lineage>
        <taxon>Bacteria</taxon>
        <taxon>Pseudomonadati</taxon>
        <taxon>Pseudomonadota</taxon>
        <taxon>Alphaproteobacteria</taxon>
        <taxon>Hyphomicrobiales</taxon>
        <taxon>Xanthobacteraceae</taxon>
        <taxon>Ancylobacter</taxon>
    </lineage>
</organism>
<dbReference type="PANTHER" id="PTHR35037">
    <property type="entry name" value="C-TERMINAL REGION OF AIDA-LIKE PROTEIN"/>
    <property type="match status" value="1"/>
</dbReference>
<dbReference type="InterPro" id="IPR036709">
    <property type="entry name" value="Autotransporte_beta_dom_sf"/>
</dbReference>
<dbReference type="SUPFAM" id="SSF103515">
    <property type="entry name" value="Autotransporter"/>
    <property type="match status" value="1"/>
</dbReference>
<dbReference type="SUPFAM" id="SSF51126">
    <property type="entry name" value="Pectin lyase-like"/>
    <property type="match status" value="2"/>
</dbReference>
<proteinExistence type="predicted"/>
<name>A0A2W5T724_ANCNO</name>